<dbReference type="EMBL" id="RDBF01000017">
    <property type="protein sequence ID" value="RLV54563.1"/>
    <property type="molecule type" value="Genomic_DNA"/>
</dbReference>
<accession>A0A3L8PIR8</accession>
<dbReference type="GO" id="GO:0016620">
    <property type="term" value="F:oxidoreductase activity, acting on the aldehyde or oxo group of donors, NAD or NADP as acceptor"/>
    <property type="evidence" value="ECO:0007669"/>
    <property type="project" value="InterPro"/>
</dbReference>
<comment type="caution">
    <text evidence="5">The sequence shown here is derived from an EMBL/GenBank/DDBJ whole genome shotgun (WGS) entry which is preliminary data.</text>
</comment>
<evidence type="ECO:0000256" key="1">
    <source>
        <dbReference type="ARBA" id="ARBA00023002"/>
    </source>
</evidence>
<evidence type="ECO:0000259" key="4">
    <source>
        <dbReference type="Pfam" id="PF00171"/>
    </source>
</evidence>
<dbReference type="Proteomes" id="UP000282515">
    <property type="component" value="Unassembled WGS sequence"/>
</dbReference>
<sequence length="509" mass="53402">MTALHSAVHITRLRKGTLVLNVDGNSITGNVIGGAEVLAIQGGQRVKIAPATGAELAIVAESGPEDVDAAVESALKAQRVWAAMSVLDRKAGMLAWARNLRECVDELVAIDAADSGTPMHDMRKGVINGITHLEHFAGLGFELVGQTVPATPGNLHYTVREPYGIVGILTPFNGPSFFPIKLSAPALAAGNAVILKPSEQTPLGATIIANAAIGALPDGLVNVVQGGPAVGEAIVKHPRVERLHLTGGVPTGLAIQKAAADSGYVKEISLELGGKNPLIVFPDVDVETAARAAIKGMNFTHQGQSCGSTSRLFVHRSLADAVTERVTQLVSQINVSLPDDPDAEMGSLVSERHKARVLSMIAMAKEEGATLLTGGGEGDGPLADGAYVMPTVFGGVRPDMRIAQEEVFGPVLSIIVWDDETEMLEAVNSVDYGLTASIFTNDLTKALTTAGKVESGYVWINEVVHRWLGVPFGGYKNSGAGVEHAKETMLEYTREKSISVVLSRGQATL</sequence>
<dbReference type="PANTHER" id="PTHR11699">
    <property type="entry name" value="ALDEHYDE DEHYDROGENASE-RELATED"/>
    <property type="match status" value="1"/>
</dbReference>
<reference evidence="5 6" key="1">
    <citation type="submission" date="2018-10" db="EMBL/GenBank/DDBJ databases">
        <title>Aeromicrobium sp. 9W16Y-2 whole genome shotgun sequence.</title>
        <authorList>
            <person name="Li F."/>
        </authorList>
    </citation>
    <scope>NUCLEOTIDE SEQUENCE [LARGE SCALE GENOMIC DNA]</scope>
    <source>
        <strain evidence="5 6">9W16Y-2</strain>
    </source>
</reference>
<keyword evidence="1 3" id="KW-0560">Oxidoreductase</keyword>
<evidence type="ECO:0000256" key="3">
    <source>
        <dbReference type="RuleBase" id="RU003345"/>
    </source>
</evidence>
<dbReference type="OrthoDB" id="6882680at2"/>
<evidence type="ECO:0000313" key="5">
    <source>
        <dbReference type="EMBL" id="RLV54563.1"/>
    </source>
</evidence>
<evidence type="ECO:0000256" key="2">
    <source>
        <dbReference type="PROSITE-ProRule" id="PRU10007"/>
    </source>
</evidence>
<dbReference type="Gene3D" id="3.40.309.10">
    <property type="entry name" value="Aldehyde Dehydrogenase, Chain A, domain 2"/>
    <property type="match status" value="1"/>
</dbReference>
<keyword evidence="6" id="KW-1185">Reference proteome</keyword>
<feature type="active site" evidence="2">
    <location>
        <position position="271"/>
    </location>
</feature>
<evidence type="ECO:0000313" key="6">
    <source>
        <dbReference type="Proteomes" id="UP000282515"/>
    </source>
</evidence>
<dbReference type="InterPro" id="IPR029510">
    <property type="entry name" value="Ald_DH_CS_GLU"/>
</dbReference>
<dbReference type="Gene3D" id="3.40.605.10">
    <property type="entry name" value="Aldehyde Dehydrogenase, Chain A, domain 1"/>
    <property type="match status" value="1"/>
</dbReference>
<proteinExistence type="inferred from homology"/>
<dbReference type="InterPro" id="IPR016162">
    <property type="entry name" value="Ald_DH_N"/>
</dbReference>
<dbReference type="InterPro" id="IPR016161">
    <property type="entry name" value="Ald_DH/histidinol_DH"/>
</dbReference>
<dbReference type="SUPFAM" id="SSF53720">
    <property type="entry name" value="ALDH-like"/>
    <property type="match status" value="1"/>
</dbReference>
<name>A0A3L8PIR8_9ACTN</name>
<feature type="domain" description="Aldehyde dehydrogenase" evidence="4">
    <location>
        <begin position="47"/>
        <end position="498"/>
    </location>
</feature>
<dbReference type="AlphaFoldDB" id="A0A3L8PIR8"/>
<dbReference type="InterPro" id="IPR015590">
    <property type="entry name" value="Aldehyde_DH_dom"/>
</dbReference>
<dbReference type="PROSITE" id="PS00687">
    <property type="entry name" value="ALDEHYDE_DEHYDR_GLU"/>
    <property type="match status" value="1"/>
</dbReference>
<organism evidence="5 6">
    <name type="scientific">Aeromicrobium phragmitis</name>
    <dbReference type="NCBI Taxonomy" id="2478914"/>
    <lineage>
        <taxon>Bacteria</taxon>
        <taxon>Bacillati</taxon>
        <taxon>Actinomycetota</taxon>
        <taxon>Actinomycetes</taxon>
        <taxon>Propionibacteriales</taxon>
        <taxon>Nocardioidaceae</taxon>
        <taxon>Aeromicrobium</taxon>
    </lineage>
</organism>
<dbReference type="Pfam" id="PF00171">
    <property type="entry name" value="Aldedh"/>
    <property type="match status" value="1"/>
</dbReference>
<comment type="similarity">
    <text evidence="3">Belongs to the aldehyde dehydrogenase family.</text>
</comment>
<gene>
    <name evidence="5" type="ORF">D9V41_15655</name>
</gene>
<dbReference type="InterPro" id="IPR016163">
    <property type="entry name" value="Ald_DH_C"/>
</dbReference>
<protein>
    <submittedName>
        <fullName evidence="5">Aldehyde dehydrogenase family protein</fullName>
    </submittedName>
</protein>